<protein>
    <submittedName>
        <fullName evidence="1">Uncharacterized protein</fullName>
    </submittedName>
</protein>
<dbReference type="KEGG" id="pyr:P186_0522"/>
<dbReference type="AlphaFoldDB" id="G7VH71"/>
<dbReference type="EMBL" id="CP003098">
    <property type="protein sequence ID" value="AET31974.1"/>
    <property type="molecule type" value="Genomic_DNA"/>
</dbReference>
<accession>G7VH71</accession>
<organism evidence="1 2">
    <name type="scientific">Pyrobaculum ferrireducens</name>
    <dbReference type="NCBI Taxonomy" id="1104324"/>
    <lineage>
        <taxon>Archaea</taxon>
        <taxon>Thermoproteota</taxon>
        <taxon>Thermoprotei</taxon>
        <taxon>Thermoproteales</taxon>
        <taxon>Thermoproteaceae</taxon>
        <taxon>Pyrobaculum</taxon>
    </lineage>
</organism>
<evidence type="ECO:0000313" key="2">
    <source>
        <dbReference type="Proteomes" id="UP000005867"/>
    </source>
</evidence>
<reference evidence="1 2" key="1">
    <citation type="journal article" date="2012" name="J. Bacteriol.">
        <title>Complete genome sequence of strain 1860, a crenarchaeon of the genus pyrobaculum able to grow with various electron acceptors.</title>
        <authorList>
            <person name="Mardanov A.V."/>
            <person name="Gumerov V.M."/>
            <person name="Slobodkina G.B."/>
            <person name="Beletsky A.V."/>
            <person name="Bonch-Osmolovskaya E.A."/>
            <person name="Ravin N.V."/>
            <person name="Skryabin K.G."/>
        </authorList>
    </citation>
    <scope>NUCLEOTIDE SEQUENCE [LARGE SCALE GENOMIC DNA]</scope>
    <source>
        <strain evidence="1 2">1860</strain>
    </source>
</reference>
<keyword evidence="2" id="KW-1185">Reference proteome</keyword>
<dbReference type="BioCyc" id="PSP1104324:GJSN-511-MONOMER"/>
<evidence type="ECO:0000313" key="1">
    <source>
        <dbReference type="EMBL" id="AET31974.1"/>
    </source>
</evidence>
<gene>
    <name evidence="1" type="ORF">P186_0522</name>
</gene>
<sequence>MDTRLKTFVDLALLAATAALLLMLLAALAGLRPPATSP</sequence>
<proteinExistence type="predicted"/>
<dbReference type="Proteomes" id="UP000005867">
    <property type="component" value="Chromosome"/>
</dbReference>
<dbReference type="HOGENOM" id="CLU_3323127_0_0_2"/>
<name>G7VH71_9CREN</name>